<evidence type="ECO:0000313" key="1">
    <source>
        <dbReference type="EMBL" id="JAD68757.1"/>
    </source>
</evidence>
<dbReference type="EMBL" id="GBRH01229138">
    <property type="protein sequence ID" value="JAD68757.1"/>
    <property type="molecule type" value="Transcribed_RNA"/>
</dbReference>
<name>A0A0A9CB62_ARUDO</name>
<dbReference type="AlphaFoldDB" id="A0A0A9CB62"/>
<proteinExistence type="predicted"/>
<organism evidence="1">
    <name type="scientific">Arundo donax</name>
    <name type="common">Giant reed</name>
    <name type="synonym">Donax arundinaceus</name>
    <dbReference type="NCBI Taxonomy" id="35708"/>
    <lineage>
        <taxon>Eukaryota</taxon>
        <taxon>Viridiplantae</taxon>
        <taxon>Streptophyta</taxon>
        <taxon>Embryophyta</taxon>
        <taxon>Tracheophyta</taxon>
        <taxon>Spermatophyta</taxon>
        <taxon>Magnoliopsida</taxon>
        <taxon>Liliopsida</taxon>
        <taxon>Poales</taxon>
        <taxon>Poaceae</taxon>
        <taxon>PACMAD clade</taxon>
        <taxon>Arundinoideae</taxon>
        <taxon>Arundineae</taxon>
        <taxon>Arundo</taxon>
    </lineage>
</organism>
<reference evidence="1" key="1">
    <citation type="submission" date="2014-09" db="EMBL/GenBank/DDBJ databases">
        <authorList>
            <person name="Magalhaes I.L.F."/>
            <person name="Oliveira U."/>
            <person name="Santos F.R."/>
            <person name="Vidigal T.H.D.A."/>
            <person name="Brescovit A.D."/>
            <person name="Santos A.J."/>
        </authorList>
    </citation>
    <scope>NUCLEOTIDE SEQUENCE</scope>
    <source>
        <tissue evidence="1">Shoot tissue taken approximately 20 cm above the soil surface</tissue>
    </source>
</reference>
<sequence length="65" mass="7291">MMCTHVHLAAGGGPLHLLASGLLRKLSLSLERILRWVLRSCKLSYKMITSAQLAMTPCEKEKKRL</sequence>
<reference evidence="1" key="2">
    <citation type="journal article" date="2015" name="Data Brief">
        <title>Shoot transcriptome of the giant reed, Arundo donax.</title>
        <authorList>
            <person name="Barrero R.A."/>
            <person name="Guerrero F.D."/>
            <person name="Moolhuijzen P."/>
            <person name="Goolsby J.A."/>
            <person name="Tidwell J."/>
            <person name="Bellgard S.E."/>
            <person name="Bellgard M.I."/>
        </authorList>
    </citation>
    <scope>NUCLEOTIDE SEQUENCE</scope>
    <source>
        <tissue evidence="1">Shoot tissue taken approximately 20 cm above the soil surface</tissue>
    </source>
</reference>
<protein>
    <submittedName>
        <fullName evidence="1">Uncharacterized protein</fullName>
    </submittedName>
</protein>
<accession>A0A0A9CB62</accession>